<dbReference type="AlphaFoldDB" id="A0A4E9EEX8"/>
<evidence type="ECO:0000256" key="1">
    <source>
        <dbReference type="ARBA" id="ARBA00022574"/>
    </source>
</evidence>
<sequence length="997" mass="112064">MLVLELNDDLISDAVKRFIDNRVATLAKTEPFQHNPDICDEITKHLTDNANNTFLWVALVFQELSKGTVERIGHVKAILKKSPPGLDNLYDQMLETIRRESRDFEICIEILAANSVVTRPVSIDELLCILDANVASELNVMDLERIIISCGSFLHLQKSVVYFIHQSAVDFLLKDELSRFPRISDRHRAVFQNALHTLRASPSLKRDIYNLEEPGLTKKDVKTPDPDPLLPICYSCIHWVDHLREYLLPDGRKEHLGSVPVEDVSLVYAFLNIKFLFWIEALSLLQNVPQAIKSTQNLQMLLGGKSSSVEQLTKDFVQDANRFLLYHKYCIQEYPLQIYAGCLVFSPKDSIVKNCFQSHAPKWVTVAPGLDSTWDPCLQTLKEHQGNLTTVAYSPDDKWLVSGSKDGTVKLWDAESGTCIHTCTHQGDEGRDTPTYHTTFSNDGKSFVSASKDGNVAIWDLSTGNLISRQRAHKVETWTMAINTGISFRIFSYPEEAVSLALSPGGEYLAAINGQGCMVRNTLNGDLTMLTSNYGPSSATWSTDGLFLASAGRDGFIEVWEWHAGQSNPKLRVQGKSNYPIRYITCMAFSSDASLLAAGTPNDIFIWKVETGITSTSSSSDNLHLLSGCEGYMIKIWDLSKSHESRSRPSSRDLLNLHWSDTDRFTEYFPDIGEIRVYGKHTSIGLREVHPEVFAISRDGQQLASVSVTGLKITIWDTQTGKVLRELDHNIEEAVFDSESSESIEERKIQRLAIWSRFSRCLFPNSLAFGDTFQLASSVLGLIKIWNTSDGSCLNSPDLGDSRSSMIVFSKTGRWLAALSYSYEFNTTTIKLWDTTSRNCMTIKPPGDRVFDGINALSFSADSLLLAASAYNFGNAVAYIFDLSSGDIVRQFAYKQFRSTPAQFDSNNEQLLHTEHGFFSMEDAIVEGRRKDLLHGHSLDYDGRDQWITLNGEKILWIPDGSKFSKYYDMSPFIDGSRVIWTRETKGPVQLFFTARD</sequence>
<keyword evidence="1 3" id="KW-0853">WD repeat</keyword>
<dbReference type="Pfam" id="PF00400">
    <property type="entry name" value="WD40"/>
    <property type="match status" value="3"/>
</dbReference>
<dbReference type="InterPro" id="IPR001680">
    <property type="entry name" value="WD40_rpt"/>
</dbReference>
<feature type="repeat" description="WD" evidence="3">
    <location>
        <begin position="538"/>
        <end position="561"/>
    </location>
</feature>
<dbReference type="PROSITE" id="PS00678">
    <property type="entry name" value="WD_REPEATS_1"/>
    <property type="match status" value="1"/>
</dbReference>
<gene>
    <name evidence="4" type="ORF">FUG_LOCUS431553</name>
</gene>
<feature type="repeat" description="WD" evidence="3">
    <location>
        <begin position="428"/>
        <end position="469"/>
    </location>
</feature>
<dbReference type="PROSITE" id="PS50082">
    <property type="entry name" value="WD_REPEATS_2"/>
    <property type="match status" value="3"/>
</dbReference>
<proteinExistence type="predicted"/>
<reference evidence="4" key="1">
    <citation type="submission" date="2019-04" db="EMBL/GenBank/DDBJ databases">
        <authorList>
            <person name="Melise S."/>
            <person name="Noan J."/>
            <person name="Okalmin O."/>
        </authorList>
    </citation>
    <scope>NUCLEOTIDE SEQUENCE</scope>
    <source>
        <strain evidence="4">FN9</strain>
    </source>
</reference>
<dbReference type="SMART" id="SM00320">
    <property type="entry name" value="WD40"/>
    <property type="match status" value="7"/>
</dbReference>
<dbReference type="InterPro" id="IPR020472">
    <property type="entry name" value="WD40_PAC1"/>
</dbReference>
<feature type="repeat" description="WD" evidence="3">
    <location>
        <begin position="381"/>
        <end position="422"/>
    </location>
</feature>
<organism evidence="4">
    <name type="scientific">Gibberella zeae</name>
    <name type="common">Wheat head blight fungus</name>
    <name type="synonym">Fusarium graminearum</name>
    <dbReference type="NCBI Taxonomy" id="5518"/>
    <lineage>
        <taxon>Eukaryota</taxon>
        <taxon>Fungi</taxon>
        <taxon>Dikarya</taxon>
        <taxon>Ascomycota</taxon>
        <taxon>Pezizomycotina</taxon>
        <taxon>Sordariomycetes</taxon>
        <taxon>Hypocreomycetidae</taxon>
        <taxon>Hypocreales</taxon>
        <taxon>Nectriaceae</taxon>
        <taxon>Fusarium</taxon>
    </lineage>
</organism>
<dbReference type="PROSITE" id="PS50294">
    <property type="entry name" value="WD_REPEATS_REGION"/>
    <property type="match status" value="2"/>
</dbReference>
<dbReference type="InterPro" id="IPR011047">
    <property type="entry name" value="Quinoprotein_ADH-like_sf"/>
</dbReference>
<keyword evidence="2" id="KW-0677">Repeat</keyword>
<evidence type="ECO:0000256" key="2">
    <source>
        <dbReference type="ARBA" id="ARBA00022737"/>
    </source>
</evidence>
<evidence type="ECO:0000313" key="4">
    <source>
        <dbReference type="EMBL" id="VIO61421.1"/>
    </source>
</evidence>
<dbReference type="SUPFAM" id="SSF50998">
    <property type="entry name" value="Quinoprotein alcohol dehydrogenase-like"/>
    <property type="match status" value="1"/>
</dbReference>
<protein>
    <submittedName>
        <fullName evidence="4">Uncharacterized protein</fullName>
    </submittedName>
</protein>
<dbReference type="Gene3D" id="2.130.10.10">
    <property type="entry name" value="YVTN repeat-like/Quinoprotein amine dehydrogenase"/>
    <property type="match status" value="3"/>
</dbReference>
<dbReference type="EMBL" id="CAAKMV010000152">
    <property type="protein sequence ID" value="VIO61421.1"/>
    <property type="molecule type" value="Genomic_DNA"/>
</dbReference>
<dbReference type="InterPro" id="IPR015943">
    <property type="entry name" value="WD40/YVTN_repeat-like_dom_sf"/>
</dbReference>
<evidence type="ECO:0000256" key="3">
    <source>
        <dbReference type="PROSITE-ProRule" id="PRU00221"/>
    </source>
</evidence>
<dbReference type="InterPro" id="IPR019775">
    <property type="entry name" value="WD40_repeat_CS"/>
</dbReference>
<dbReference type="PANTHER" id="PTHR19848:SF8">
    <property type="entry name" value="F-BOX AND WD REPEAT DOMAIN CONTAINING 7"/>
    <property type="match status" value="1"/>
</dbReference>
<dbReference type="PANTHER" id="PTHR19848">
    <property type="entry name" value="WD40 REPEAT PROTEIN"/>
    <property type="match status" value="1"/>
</dbReference>
<name>A0A4E9EEX8_GIBZA</name>
<accession>A0A4E9EEX8</accession>
<dbReference type="PRINTS" id="PR00320">
    <property type="entry name" value="GPROTEINBRPT"/>
</dbReference>